<gene>
    <name evidence="1" type="ORF">S01H1_45738</name>
</gene>
<accession>X0VP64</accession>
<sequence>YLTDTKLWIITDLGFSGTPVVISGITEDKAGYCTYNPDAQLITYLGDQVTYNGQNIEH</sequence>
<comment type="caution">
    <text evidence="1">The sequence shown here is derived from an EMBL/GenBank/DDBJ whole genome shotgun (WGS) entry which is preliminary data.</text>
</comment>
<reference evidence="1" key="1">
    <citation type="journal article" date="2014" name="Front. Microbiol.">
        <title>High frequency of phylogenetically diverse reductive dehalogenase-homologous genes in deep subseafloor sedimentary metagenomes.</title>
        <authorList>
            <person name="Kawai M."/>
            <person name="Futagami T."/>
            <person name="Toyoda A."/>
            <person name="Takaki Y."/>
            <person name="Nishi S."/>
            <person name="Hori S."/>
            <person name="Arai W."/>
            <person name="Tsubouchi T."/>
            <person name="Morono Y."/>
            <person name="Uchiyama I."/>
            <person name="Ito T."/>
            <person name="Fujiyama A."/>
            <person name="Inagaki F."/>
            <person name="Takami H."/>
        </authorList>
    </citation>
    <scope>NUCLEOTIDE SEQUENCE</scope>
    <source>
        <strain evidence="1">Expedition CK06-06</strain>
    </source>
</reference>
<organism evidence="1">
    <name type="scientific">marine sediment metagenome</name>
    <dbReference type="NCBI Taxonomy" id="412755"/>
    <lineage>
        <taxon>unclassified sequences</taxon>
        <taxon>metagenomes</taxon>
        <taxon>ecological metagenomes</taxon>
    </lineage>
</organism>
<protein>
    <submittedName>
        <fullName evidence="1">Uncharacterized protein</fullName>
    </submittedName>
</protein>
<dbReference type="EMBL" id="BARS01029249">
    <property type="protein sequence ID" value="GAG02356.1"/>
    <property type="molecule type" value="Genomic_DNA"/>
</dbReference>
<proteinExistence type="predicted"/>
<feature type="non-terminal residue" evidence="1">
    <location>
        <position position="1"/>
    </location>
</feature>
<name>X0VP64_9ZZZZ</name>
<dbReference type="AlphaFoldDB" id="X0VP64"/>
<evidence type="ECO:0000313" key="1">
    <source>
        <dbReference type="EMBL" id="GAG02356.1"/>
    </source>
</evidence>